<organism evidence="3 4">
    <name type="scientific">Leptospira alstonii serovar Sichuan str. 79601</name>
    <dbReference type="NCBI Taxonomy" id="1218565"/>
    <lineage>
        <taxon>Bacteria</taxon>
        <taxon>Pseudomonadati</taxon>
        <taxon>Spirochaetota</taxon>
        <taxon>Spirochaetia</taxon>
        <taxon>Leptospirales</taxon>
        <taxon>Leptospiraceae</taxon>
        <taxon>Leptospira</taxon>
    </lineage>
</organism>
<keyword evidence="2" id="KW-0472">Membrane</keyword>
<dbReference type="Proteomes" id="UP000011988">
    <property type="component" value="Unassembled WGS sequence"/>
</dbReference>
<evidence type="ECO:0000256" key="1">
    <source>
        <dbReference type="SAM" id="MobiDB-lite"/>
    </source>
</evidence>
<evidence type="ECO:0000256" key="2">
    <source>
        <dbReference type="SAM" id="Phobius"/>
    </source>
</evidence>
<evidence type="ECO:0000313" key="4">
    <source>
        <dbReference type="Proteomes" id="UP000011988"/>
    </source>
</evidence>
<feature type="transmembrane region" description="Helical" evidence="2">
    <location>
        <begin position="42"/>
        <end position="60"/>
    </location>
</feature>
<name>M6D5N4_9LEPT</name>
<dbReference type="AlphaFoldDB" id="M6D5N4"/>
<gene>
    <name evidence="3" type="ORF">LEP1GSC194_1167</name>
</gene>
<evidence type="ECO:0000313" key="3">
    <source>
        <dbReference type="EMBL" id="EMJ96543.1"/>
    </source>
</evidence>
<sequence length="304" mass="34991">MTAFFEQGIYKKIKMVRCRLKHYISTRRGNIELEARCLTSNLYPLTSAIFAISLIAIFVWSRPNLIPENPLKQISETATNNLNEEPIPESVSWELNEELALENSDRNLNEKIKNGDLNQKYIQEVAAFELNQKQISETVTGNLNQELIPESTTGNLNQELIQETGNTETIPIQEKASGANQWALAIAAAEAREKNGEIIVELEKYNIPSWELGEDSYRIRILENINIERWAWENIQEKQNEVKNGNLQNDFPSLGANENTRLLYPPSREEQRKNKNKQNVAGTFRNENGNRPYLEHNFIILQYS</sequence>
<dbReference type="EMBL" id="ANIK01000018">
    <property type="protein sequence ID" value="EMJ96543.1"/>
    <property type="molecule type" value="Genomic_DNA"/>
</dbReference>
<comment type="caution">
    <text evidence="3">The sequence shown here is derived from an EMBL/GenBank/DDBJ whole genome shotgun (WGS) entry which is preliminary data.</text>
</comment>
<feature type="compositionally biased region" description="Polar residues" evidence="1">
    <location>
        <begin position="277"/>
        <end position="288"/>
    </location>
</feature>
<keyword evidence="2" id="KW-1133">Transmembrane helix</keyword>
<feature type="non-terminal residue" evidence="3">
    <location>
        <position position="304"/>
    </location>
</feature>
<reference evidence="3 4" key="1">
    <citation type="submission" date="2013-01" db="EMBL/GenBank/DDBJ databases">
        <authorList>
            <person name="Harkins D.M."/>
            <person name="Durkin A.S."/>
            <person name="Brinkac L.M."/>
            <person name="Haft D.H."/>
            <person name="Selengut J.D."/>
            <person name="Sanka R."/>
            <person name="DePew J."/>
            <person name="Purushe J."/>
            <person name="Galloway R.L."/>
            <person name="Vinetz J.M."/>
            <person name="Sutton G.G."/>
            <person name="Nierman W.C."/>
            <person name="Fouts D.E."/>
        </authorList>
    </citation>
    <scope>NUCLEOTIDE SEQUENCE [LARGE SCALE GENOMIC DNA]</scope>
    <source>
        <strain evidence="3 4">79601</strain>
    </source>
</reference>
<keyword evidence="2" id="KW-0812">Transmembrane</keyword>
<proteinExistence type="predicted"/>
<feature type="region of interest" description="Disordered" evidence="1">
    <location>
        <begin position="264"/>
        <end position="288"/>
    </location>
</feature>
<protein>
    <submittedName>
        <fullName evidence="3">Uncharacterized protein</fullName>
    </submittedName>
</protein>
<accession>M6D5N4</accession>